<dbReference type="AlphaFoldDB" id="A0A1Q8QAN3"/>
<feature type="transmembrane region" description="Helical" evidence="1">
    <location>
        <begin position="12"/>
        <end position="30"/>
    </location>
</feature>
<proteinExistence type="predicted"/>
<organism evidence="2 3">
    <name type="scientific">Desulfosporosinus metallidurans</name>
    <dbReference type="NCBI Taxonomy" id="1888891"/>
    <lineage>
        <taxon>Bacteria</taxon>
        <taxon>Bacillati</taxon>
        <taxon>Bacillota</taxon>
        <taxon>Clostridia</taxon>
        <taxon>Eubacteriales</taxon>
        <taxon>Desulfitobacteriaceae</taxon>
        <taxon>Desulfosporosinus</taxon>
    </lineage>
</organism>
<keyword evidence="1" id="KW-0812">Transmembrane</keyword>
<evidence type="ECO:0000313" key="2">
    <source>
        <dbReference type="EMBL" id="OLN24404.1"/>
    </source>
</evidence>
<keyword evidence="1" id="KW-0472">Membrane</keyword>
<keyword evidence="1" id="KW-1133">Transmembrane helix</keyword>
<protein>
    <submittedName>
        <fullName evidence="2">Lead, cadmium, zinc and mercury transporting ATPase</fullName>
    </submittedName>
</protein>
<evidence type="ECO:0000256" key="1">
    <source>
        <dbReference type="SAM" id="Phobius"/>
    </source>
</evidence>
<reference evidence="2 3" key="1">
    <citation type="submission" date="2016-09" db="EMBL/GenBank/DDBJ databases">
        <title>Complete genome of Desulfosporosinus sp. OL.</title>
        <authorList>
            <person name="Mardanov A."/>
            <person name="Beletsky A."/>
            <person name="Panova A."/>
            <person name="Karnachuk O."/>
            <person name="Ravin N."/>
        </authorList>
    </citation>
    <scope>NUCLEOTIDE SEQUENCE [LARGE SCALE GENOMIC DNA]</scope>
    <source>
        <strain evidence="2 3">OL</strain>
    </source>
</reference>
<dbReference type="STRING" id="1888891.DSOL_5436"/>
<keyword evidence="3" id="KW-1185">Reference proteome</keyword>
<name>A0A1Q8QAN3_9FIRM</name>
<accession>A0A1Q8QAN3</accession>
<comment type="caution">
    <text evidence="2">The sequence shown here is derived from an EMBL/GenBank/DDBJ whole genome shotgun (WGS) entry which is preliminary data.</text>
</comment>
<evidence type="ECO:0000313" key="3">
    <source>
        <dbReference type="Proteomes" id="UP000186102"/>
    </source>
</evidence>
<gene>
    <name evidence="2" type="ORF">DSOL_5436</name>
</gene>
<dbReference type="EMBL" id="MLBF01000213">
    <property type="protein sequence ID" value="OLN24404.1"/>
    <property type="molecule type" value="Genomic_DNA"/>
</dbReference>
<dbReference type="Proteomes" id="UP000186102">
    <property type="component" value="Unassembled WGS sequence"/>
</dbReference>
<sequence>MSHVGKNSSWEIIEYLVNLTAYFIVGYKVLAKAVRNLFRGQLFDENFF</sequence>